<proteinExistence type="predicted"/>
<feature type="compositionally biased region" description="Low complexity" evidence="1">
    <location>
        <begin position="84"/>
        <end position="98"/>
    </location>
</feature>
<feature type="region of interest" description="Disordered" evidence="1">
    <location>
        <begin position="154"/>
        <end position="183"/>
    </location>
</feature>
<dbReference type="EMBL" id="BEYU01000149">
    <property type="protein sequence ID" value="GBG33237.1"/>
    <property type="molecule type" value="Genomic_DNA"/>
</dbReference>
<dbReference type="AlphaFoldDB" id="A0A2R5GQT2"/>
<comment type="caution">
    <text evidence="2">The sequence shown here is derived from an EMBL/GenBank/DDBJ whole genome shotgun (WGS) entry which is preliminary data.</text>
</comment>
<protein>
    <submittedName>
        <fullName evidence="2">Uncharacterized protein</fullName>
    </submittedName>
</protein>
<keyword evidence="3" id="KW-1185">Reference proteome</keyword>
<accession>A0A2R5GQT2</accession>
<feature type="compositionally biased region" description="Basic and acidic residues" evidence="1">
    <location>
        <begin position="65"/>
        <end position="78"/>
    </location>
</feature>
<evidence type="ECO:0000256" key="1">
    <source>
        <dbReference type="SAM" id="MobiDB-lite"/>
    </source>
</evidence>
<sequence length="664" mass="74383">MGSEYQYLAEVLEEEADVDDMGMKQRTLAIPNLMLLQQQQGAEVLNRQLAEIVWQSEVLSAPVSHDAHSEAHSTRSYEESDWLPSSPESSTTCDESTSSACDNGISDIFIKEESRYCKFNIESSIPLVPETLIVNPFQSSLPHLAPADALVGIKAEPSDDPDAMRQRATSNASSNHAGSKSASPTTFSAFVSYPQEDDADAQILEFVSGMGLGGGQVDRASSYAERLAPQPIPVMVSEAPLPPAESCAPTLGKRSRELQASAFLTNAPAVASVASTSSSALRGKMSESALDEITGMYFLMMYISTDLTANARGERDFEGLKRKIQEMGEVPKAVSACLNSSFKQKVKNLVQERRKRAQLDSWKQLREAPDIRAHLRMRLRDPAKFDPAFIETLAQYLEELLREDKKAPGDLLEWPSLQREAVISKAVFLHQTFYHNRLFDLYQDLGFLFALGELQLAILSKCSCAHCMDAWNLAQVDRSNHQALKLHWTRESAGLLGRLLNLHLELGSEMFHHVAQVEPKLRDWDPEHIRVLLKSLHTSTKCGICKLNKRAKHRSDRRRVDDDCTSKYHYHVYVDDEDTDESTDYDGTSDDEDDLEEKSELINLRHHHNKNAKSKVDNAIDEIEVSCRALEAMRIDRADYSEPISELFSGATSPWEIAQMYELD</sequence>
<evidence type="ECO:0000313" key="2">
    <source>
        <dbReference type="EMBL" id="GBG33237.1"/>
    </source>
</evidence>
<feature type="region of interest" description="Disordered" evidence="1">
    <location>
        <begin position="65"/>
        <end position="98"/>
    </location>
</feature>
<name>A0A2R5GQT2_9STRA</name>
<dbReference type="InParanoid" id="A0A2R5GQT2"/>
<organism evidence="2 3">
    <name type="scientific">Hondaea fermentalgiana</name>
    <dbReference type="NCBI Taxonomy" id="2315210"/>
    <lineage>
        <taxon>Eukaryota</taxon>
        <taxon>Sar</taxon>
        <taxon>Stramenopiles</taxon>
        <taxon>Bigyra</taxon>
        <taxon>Labyrinthulomycetes</taxon>
        <taxon>Thraustochytrida</taxon>
        <taxon>Thraustochytriidae</taxon>
        <taxon>Hondaea</taxon>
    </lineage>
</organism>
<gene>
    <name evidence="2" type="ORF">FCC1311_094612</name>
</gene>
<reference evidence="2 3" key="1">
    <citation type="submission" date="2017-12" db="EMBL/GenBank/DDBJ databases">
        <title>Sequencing, de novo assembly and annotation of complete genome of a new Thraustochytrid species, strain FCC1311.</title>
        <authorList>
            <person name="Sedici K."/>
            <person name="Godart F."/>
            <person name="Aiese Cigliano R."/>
            <person name="Sanseverino W."/>
            <person name="Barakat M."/>
            <person name="Ortet P."/>
            <person name="Marechal E."/>
            <person name="Cagnac O."/>
            <person name="Amato A."/>
        </authorList>
    </citation>
    <scope>NUCLEOTIDE SEQUENCE [LARGE SCALE GENOMIC DNA]</scope>
</reference>
<evidence type="ECO:0000313" key="3">
    <source>
        <dbReference type="Proteomes" id="UP000241890"/>
    </source>
</evidence>
<dbReference type="Proteomes" id="UP000241890">
    <property type="component" value="Unassembled WGS sequence"/>
</dbReference>
<feature type="compositionally biased region" description="Polar residues" evidence="1">
    <location>
        <begin position="167"/>
        <end position="183"/>
    </location>
</feature>